<keyword evidence="4 5" id="KW-0975">Bacterial flagellum</keyword>
<accession>A0A6G6Y2A7</accession>
<evidence type="ECO:0000256" key="4">
    <source>
        <dbReference type="ARBA" id="ARBA00023143"/>
    </source>
</evidence>
<organism evidence="10 11">
    <name type="scientific">Stakelama tenebrarum</name>
    <dbReference type="NCBI Taxonomy" id="2711215"/>
    <lineage>
        <taxon>Bacteria</taxon>
        <taxon>Pseudomonadati</taxon>
        <taxon>Pseudomonadota</taxon>
        <taxon>Alphaproteobacteria</taxon>
        <taxon>Sphingomonadales</taxon>
        <taxon>Sphingomonadaceae</taxon>
        <taxon>Stakelama</taxon>
    </lineage>
</organism>
<dbReference type="InterPro" id="IPR001444">
    <property type="entry name" value="Flag_bb_rod_N"/>
</dbReference>
<dbReference type="EMBL" id="CP049109">
    <property type="protein sequence ID" value="QIG78706.1"/>
    <property type="molecule type" value="Genomic_DNA"/>
</dbReference>
<evidence type="ECO:0000259" key="6">
    <source>
        <dbReference type="Pfam" id="PF00460"/>
    </source>
</evidence>
<dbReference type="Proteomes" id="UP000501568">
    <property type="component" value="Chromosome"/>
</dbReference>
<keyword evidence="10" id="KW-0282">Flagellum</keyword>
<proteinExistence type="inferred from homology"/>
<dbReference type="PANTHER" id="PTHR30435">
    <property type="entry name" value="FLAGELLAR PROTEIN"/>
    <property type="match status" value="1"/>
</dbReference>
<sequence>MSFYTSLSGLQAAQTNMGTISHNLANVSTNGFKRSTTQFSDVIASTASSNPNQISGSGTVVKSIRQQFSAGGYAQSTSSLDLAIAGDGFFAVKSAGDDVMFTRNGSFSVDSDRNVVDSQGNKLQVYPVDGSGTVVATGLDSTIPLRVPQTSGSPQATENVALTLNLSANSPIPAESAAFDAENPYAFDRFDPATYNQSTQTTIYDASGNALTMTNYFVRNTAAEGDSGTSSWSVYSFVGDQQLSTGSAPEGGAAPMTLEFDATGNMLSPTDAVSFAGFTPPGSTSQQPLTLDFGSATTQLSSPFAVSSRSQDGAAVGQFEGITIGENGTVTASFSNGDTQPLGKVVLANFTNPSGLRQLGDSTWASTGISGEARLGEAGSNGFGSLMTGAIEQSNVDITEELVNLIAAQQNFQANAKALDTANQISQTIFNIRG</sequence>
<evidence type="ECO:0000256" key="3">
    <source>
        <dbReference type="ARBA" id="ARBA00019015"/>
    </source>
</evidence>
<dbReference type="Pfam" id="PF22692">
    <property type="entry name" value="LlgE_F_G_D1"/>
    <property type="match status" value="1"/>
</dbReference>
<name>A0A6G6Y2A7_9SPHN</name>
<dbReference type="Gene3D" id="2.60.98.20">
    <property type="entry name" value="Flagellar hook protein FlgE"/>
    <property type="match status" value="1"/>
</dbReference>
<gene>
    <name evidence="10" type="ORF">G5C33_02145</name>
</gene>
<evidence type="ECO:0000259" key="9">
    <source>
        <dbReference type="Pfam" id="PF22692"/>
    </source>
</evidence>
<dbReference type="RefSeq" id="WP_165325704.1">
    <property type="nucleotide sequence ID" value="NZ_CP049109.1"/>
</dbReference>
<dbReference type="InterPro" id="IPR011491">
    <property type="entry name" value="FlgE_D2"/>
</dbReference>
<dbReference type="Pfam" id="PF07559">
    <property type="entry name" value="FlgE_D2"/>
    <property type="match status" value="1"/>
</dbReference>
<dbReference type="Pfam" id="PF00460">
    <property type="entry name" value="Flg_bb_rod"/>
    <property type="match status" value="1"/>
</dbReference>
<feature type="domain" description="Flagellar basal-body/hook protein C-terminal" evidence="7">
    <location>
        <begin position="388"/>
        <end position="431"/>
    </location>
</feature>
<dbReference type="AlphaFoldDB" id="A0A6G6Y2A7"/>
<keyword evidence="11" id="KW-1185">Reference proteome</keyword>
<dbReference type="GO" id="GO:0009425">
    <property type="term" value="C:bacterial-type flagellum basal body"/>
    <property type="evidence" value="ECO:0007669"/>
    <property type="project" value="UniProtKB-SubCell"/>
</dbReference>
<dbReference type="GO" id="GO:0009424">
    <property type="term" value="C:bacterial-type flagellum hook"/>
    <property type="evidence" value="ECO:0007669"/>
    <property type="project" value="TreeGrafter"/>
</dbReference>
<dbReference type="SUPFAM" id="SSF117143">
    <property type="entry name" value="Flagellar hook protein flgE"/>
    <property type="match status" value="1"/>
</dbReference>
<evidence type="ECO:0000256" key="1">
    <source>
        <dbReference type="ARBA" id="ARBA00004117"/>
    </source>
</evidence>
<comment type="subcellular location">
    <subcellularLocation>
        <location evidence="1 5">Bacterial flagellum basal body</location>
    </subcellularLocation>
</comment>
<evidence type="ECO:0000256" key="2">
    <source>
        <dbReference type="ARBA" id="ARBA00009677"/>
    </source>
</evidence>
<evidence type="ECO:0000259" key="7">
    <source>
        <dbReference type="Pfam" id="PF06429"/>
    </source>
</evidence>
<dbReference type="PANTHER" id="PTHR30435:SF1">
    <property type="entry name" value="FLAGELLAR HOOK PROTEIN FLGE"/>
    <property type="match status" value="1"/>
</dbReference>
<dbReference type="InterPro" id="IPR010930">
    <property type="entry name" value="Flg_bb/hook_C_dom"/>
</dbReference>
<dbReference type="GO" id="GO:0071978">
    <property type="term" value="P:bacterial-type flagellum-dependent swarming motility"/>
    <property type="evidence" value="ECO:0007669"/>
    <property type="project" value="TreeGrafter"/>
</dbReference>
<reference evidence="10 11" key="1">
    <citation type="submission" date="2020-02" db="EMBL/GenBank/DDBJ databases">
        <authorList>
            <person name="Zheng R.K."/>
            <person name="Sun C.M."/>
        </authorList>
    </citation>
    <scope>NUCLEOTIDE SEQUENCE [LARGE SCALE GENOMIC DNA]</scope>
    <source>
        <strain evidence="11">zrk23</strain>
    </source>
</reference>
<protein>
    <recommendedName>
        <fullName evidence="3 5">Flagellar hook protein FlgE</fullName>
    </recommendedName>
</protein>
<feature type="domain" description="Flagellar hook protein FlgE D2" evidence="8">
    <location>
        <begin position="181"/>
        <end position="313"/>
    </location>
</feature>
<dbReference type="Pfam" id="PF06429">
    <property type="entry name" value="Flg_bbr_C"/>
    <property type="match status" value="1"/>
</dbReference>
<feature type="domain" description="Flagellar hook protein FlgE/F/G-like D1" evidence="9">
    <location>
        <begin position="83"/>
        <end position="140"/>
    </location>
</feature>
<feature type="domain" description="Flagellar basal body rod protein N-terminal" evidence="6">
    <location>
        <begin position="3"/>
        <end position="33"/>
    </location>
</feature>
<evidence type="ECO:0000313" key="11">
    <source>
        <dbReference type="Proteomes" id="UP000501568"/>
    </source>
</evidence>
<dbReference type="InterPro" id="IPR037058">
    <property type="entry name" value="Falgellar_hook_FlgE_sf"/>
</dbReference>
<keyword evidence="10" id="KW-0966">Cell projection</keyword>
<comment type="function">
    <text evidence="5">A flexible structure which links the flagellar filament to the drive apparatus in the basal body.</text>
</comment>
<evidence type="ECO:0000259" key="8">
    <source>
        <dbReference type="Pfam" id="PF07559"/>
    </source>
</evidence>
<comment type="similarity">
    <text evidence="2 5">Belongs to the flagella basal body rod proteins family.</text>
</comment>
<dbReference type="NCBIfam" id="TIGR03506">
    <property type="entry name" value="FlgEFG_subfam"/>
    <property type="match status" value="1"/>
</dbReference>
<evidence type="ECO:0000313" key="10">
    <source>
        <dbReference type="EMBL" id="QIG78706.1"/>
    </source>
</evidence>
<dbReference type="GO" id="GO:0005829">
    <property type="term" value="C:cytosol"/>
    <property type="evidence" value="ECO:0007669"/>
    <property type="project" value="TreeGrafter"/>
</dbReference>
<evidence type="ECO:0000256" key="5">
    <source>
        <dbReference type="RuleBase" id="RU362116"/>
    </source>
</evidence>
<dbReference type="InterPro" id="IPR020013">
    <property type="entry name" value="Flagellar_FlgE/F/G"/>
</dbReference>
<keyword evidence="10" id="KW-0969">Cilium</keyword>
<dbReference type="InterPro" id="IPR037925">
    <property type="entry name" value="FlgE/F/G-like"/>
</dbReference>
<dbReference type="KEGG" id="spzr:G5C33_02145"/>
<dbReference type="InterPro" id="IPR053967">
    <property type="entry name" value="LlgE_F_G-like_D1"/>
</dbReference>